<dbReference type="GO" id="GO:0009307">
    <property type="term" value="P:DNA restriction-modification system"/>
    <property type="evidence" value="ECO:0007669"/>
    <property type="project" value="UniProtKB-KW"/>
</dbReference>
<dbReference type="GO" id="GO:0032259">
    <property type="term" value="P:methylation"/>
    <property type="evidence" value="ECO:0007669"/>
    <property type="project" value="UniProtKB-KW"/>
</dbReference>
<evidence type="ECO:0000256" key="5">
    <source>
        <dbReference type="ARBA" id="ARBA00022747"/>
    </source>
</evidence>
<keyword evidence="3 9" id="KW-0808">Transferase</keyword>
<dbReference type="AlphaFoldDB" id="E1GXM2"/>
<keyword evidence="2 9" id="KW-0489">Methyltransferase</keyword>
<keyword evidence="4" id="KW-0949">S-adenosyl-L-methionine</keyword>
<dbReference type="InterPro" id="IPR050953">
    <property type="entry name" value="N4_N6_ade-DNA_methylase"/>
</dbReference>
<dbReference type="Pfam" id="PF07669">
    <property type="entry name" value="Eco57I"/>
    <property type="match status" value="1"/>
</dbReference>
<keyword evidence="6" id="KW-0238">DNA-binding</keyword>
<evidence type="ECO:0000256" key="4">
    <source>
        <dbReference type="ARBA" id="ARBA00022691"/>
    </source>
</evidence>
<dbReference type="RefSeq" id="WP_008450436.1">
    <property type="nucleotide sequence ID" value="NZ_ADFQ01000086.1"/>
</dbReference>
<evidence type="ECO:0000313" key="10">
    <source>
        <dbReference type="Proteomes" id="UP000016016"/>
    </source>
</evidence>
<reference evidence="9 10" key="1">
    <citation type="submission" date="2010-09" db="EMBL/GenBank/DDBJ databases">
        <authorList>
            <person name="Harkins D.M."/>
            <person name="Madupu R."/>
            <person name="Durkin A.S."/>
            <person name="Torralba M."/>
            <person name="Methe B."/>
            <person name="Sutton G.G."/>
            <person name="Nelson K.E."/>
        </authorList>
    </citation>
    <scope>NUCLEOTIDE SEQUENCE [LARGE SCALE GENOMIC DNA]</scope>
    <source>
        <strain evidence="9 10">CRIS 21A-A</strain>
    </source>
</reference>
<dbReference type="EMBL" id="ADFQ01000086">
    <property type="protein sequence ID" value="EFN90650.1"/>
    <property type="molecule type" value="Genomic_DNA"/>
</dbReference>
<name>E1GXM2_9BACT</name>
<dbReference type="EC" id="2.1.1.72" evidence="1"/>
<dbReference type="Proteomes" id="UP000016016">
    <property type="component" value="Unassembled WGS sequence"/>
</dbReference>
<evidence type="ECO:0000256" key="3">
    <source>
        <dbReference type="ARBA" id="ARBA00022679"/>
    </source>
</evidence>
<dbReference type="PRINTS" id="PR00507">
    <property type="entry name" value="N12N6MTFRASE"/>
</dbReference>
<dbReference type="eggNOG" id="COG0827">
    <property type="taxonomic scope" value="Bacteria"/>
</dbReference>
<evidence type="ECO:0000313" key="9">
    <source>
        <dbReference type="EMBL" id="EFN90650.1"/>
    </source>
</evidence>
<evidence type="ECO:0000256" key="6">
    <source>
        <dbReference type="ARBA" id="ARBA00023125"/>
    </source>
</evidence>
<proteinExistence type="predicted"/>
<dbReference type="Gene3D" id="3.40.50.150">
    <property type="entry name" value="Vaccinia Virus protein VP39"/>
    <property type="match status" value="1"/>
</dbReference>
<dbReference type="InterPro" id="IPR011639">
    <property type="entry name" value="MethylTrfase_TaqI-like_dom"/>
</dbReference>
<keyword evidence="5" id="KW-0680">Restriction system</keyword>
<dbReference type="CDD" id="cd02440">
    <property type="entry name" value="AdoMet_MTases"/>
    <property type="match status" value="1"/>
</dbReference>
<evidence type="ECO:0000256" key="1">
    <source>
        <dbReference type="ARBA" id="ARBA00011900"/>
    </source>
</evidence>
<sequence>MSEKNKYGQYFTIDEIASFMVNLIGKDKGAKVLEPSCGEGVFLKYLQRYGFCSLSAYEIDKSLISEYDFIKYESFVSSPLDEKFDVVIGNPPYIRWKNLEQELKNELTANPLWNKYFNNLCDYLFLFILKSIEQLNDNGELIFICTEYWMSTTHSDTLRNYMCQHGYICEIYHFKEAPLFDKVTASFVIFKYIKSNSLKKTIDFYTYNKIGKPKEDELLSKKCFNKQIIPQFRQYERWLLATEEVQSRLKSFEEVCTRPSKSFFDKELYRIGDICDIGNGMVSGADKAFLVSNIDDLNEKERRHLIRVYKAKDIEPYSAKKESYYLFMQDKKINKELFRIEYPHFYTQLERHIDKLYSRYNYHRDIPFWEFVFLRNQKLFERQQDKIFVPCKERISKKKHFRFCFAPEGVYPLQDVTALVPKECCKESLYYLLAYLNSNIIFDWLNLNGIVKGAIIEFSEAPIASIPYRPIRWENKEEVDLHHKITEEVKAYLQDLDSNHLKNVRFNINKLLLRL</sequence>
<dbReference type="PROSITE" id="PS00092">
    <property type="entry name" value="N6_MTASE"/>
    <property type="match status" value="1"/>
</dbReference>
<evidence type="ECO:0000256" key="7">
    <source>
        <dbReference type="ARBA" id="ARBA00047942"/>
    </source>
</evidence>
<feature type="domain" description="Type II methyltransferase M.TaqI-like" evidence="8">
    <location>
        <begin position="60"/>
        <end position="180"/>
    </location>
</feature>
<comment type="catalytic activity">
    <reaction evidence="7">
        <text>a 2'-deoxyadenosine in DNA + S-adenosyl-L-methionine = an N(6)-methyl-2'-deoxyadenosine in DNA + S-adenosyl-L-homocysteine + H(+)</text>
        <dbReference type="Rhea" id="RHEA:15197"/>
        <dbReference type="Rhea" id="RHEA-COMP:12418"/>
        <dbReference type="Rhea" id="RHEA-COMP:12419"/>
        <dbReference type="ChEBI" id="CHEBI:15378"/>
        <dbReference type="ChEBI" id="CHEBI:57856"/>
        <dbReference type="ChEBI" id="CHEBI:59789"/>
        <dbReference type="ChEBI" id="CHEBI:90615"/>
        <dbReference type="ChEBI" id="CHEBI:90616"/>
        <dbReference type="EC" id="2.1.1.72"/>
    </reaction>
</comment>
<dbReference type="PANTHER" id="PTHR33841">
    <property type="entry name" value="DNA METHYLTRANSFERASE YEEA-RELATED"/>
    <property type="match status" value="1"/>
</dbReference>
<dbReference type="InterPro" id="IPR029063">
    <property type="entry name" value="SAM-dependent_MTases_sf"/>
</dbReference>
<gene>
    <name evidence="9" type="primary">hincIIM</name>
    <name evidence="9" type="ORF">HMPREF9018_1337</name>
</gene>
<evidence type="ECO:0000259" key="8">
    <source>
        <dbReference type="Pfam" id="PF07669"/>
    </source>
</evidence>
<dbReference type="GO" id="GO:0009007">
    <property type="term" value="F:site-specific DNA-methyltransferase (adenine-specific) activity"/>
    <property type="evidence" value="ECO:0007669"/>
    <property type="project" value="UniProtKB-EC"/>
</dbReference>
<accession>E1GXM2</accession>
<dbReference type="InterPro" id="IPR002052">
    <property type="entry name" value="DNA_methylase_N6_adenine_CS"/>
</dbReference>
<dbReference type="SUPFAM" id="SSF53335">
    <property type="entry name" value="S-adenosyl-L-methionine-dependent methyltransferases"/>
    <property type="match status" value="1"/>
</dbReference>
<comment type="caution">
    <text evidence="9">The sequence shown here is derived from an EMBL/GenBank/DDBJ whole genome shotgun (WGS) entry which is preliminary data.</text>
</comment>
<dbReference type="GO" id="GO:0003677">
    <property type="term" value="F:DNA binding"/>
    <property type="evidence" value="ECO:0007669"/>
    <property type="project" value="UniProtKB-KW"/>
</dbReference>
<protein>
    <recommendedName>
        <fullName evidence="1">site-specific DNA-methyltransferase (adenine-specific)</fullName>
        <ecNumber evidence="1">2.1.1.72</ecNumber>
    </recommendedName>
</protein>
<organism evidence="9 10">
    <name type="scientific">Prevotella amnii CRIS 21A-A</name>
    <dbReference type="NCBI Taxonomy" id="679191"/>
    <lineage>
        <taxon>Bacteria</taxon>
        <taxon>Pseudomonadati</taxon>
        <taxon>Bacteroidota</taxon>
        <taxon>Bacteroidia</taxon>
        <taxon>Bacteroidales</taxon>
        <taxon>Prevotellaceae</taxon>
        <taxon>Prevotella</taxon>
    </lineage>
</organism>
<evidence type="ECO:0000256" key="2">
    <source>
        <dbReference type="ARBA" id="ARBA00022603"/>
    </source>
</evidence>
<dbReference type="PANTHER" id="PTHR33841:SF6">
    <property type="entry name" value="TYPE II METHYLTRANSFERASE M.HINDII"/>
    <property type="match status" value="1"/>
</dbReference>